<gene>
    <name evidence="3" type="ORF">TM35_000581100</name>
</gene>
<evidence type="ECO:0000313" key="4">
    <source>
        <dbReference type="Proteomes" id="UP000192257"/>
    </source>
</evidence>
<dbReference type="STRING" id="67003.A0A1X0NGE8"/>
<sequence length="400" mass="41643">MMMMMRRVMCVLAVVLCCACGYTMTAAAAVDNDSPSGRGVSRGAVEVSCGAGGALRVRPAAESEWLTCGAGSRVSACGKYADLCRQRTATRAATTRTTIATTAGQPKAVMANGDSRDSVDRSSGIRLHDDWEGFPLLSGSDRDKRVKDECTKDSNPEGEVEGRKCSVWLKSQKVEEEMKRVQSSGDHVGSEVEERRSDAQGVQVQRPAGEIPHQDSVSSDRRVGTLSSPEDPSAPQGSSGTSSLSDTTITAAREVSASSVETPTVTSTKLQTQGSTAESSTTSPASTNESTGNSTSGADTANNSTPDNSNATQQSPATVLDATAADSEETNSTTPPSTENTTTEAPSTTLSPVLVTDPQIGNVVSTVQKKANVDSSISPVWMRTAAPLLIVAVFVSATVY</sequence>
<feature type="signal peptide" evidence="2">
    <location>
        <begin position="1"/>
        <end position="27"/>
    </location>
</feature>
<dbReference type="AlphaFoldDB" id="A0A1X0NGE8"/>
<feature type="compositionally biased region" description="Low complexity" evidence="1">
    <location>
        <begin position="275"/>
        <end position="297"/>
    </location>
</feature>
<organism evidence="3 4">
    <name type="scientific">Trypanosoma theileri</name>
    <dbReference type="NCBI Taxonomy" id="67003"/>
    <lineage>
        <taxon>Eukaryota</taxon>
        <taxon>Discoba</taxon>
        <taxon>Euglenozoa</taxon>
        <taxon>Kinetoplastea</taxon>
        <taxon>Metakinetoplastina</taxon>
        <taxon>Trypanosomatida</taxon>
        <taxon>Trypanosomatidae</taxon>
        <taxon>Trypanosoma</taxon>
    </lineage>
</organism>
<feature type="compositionally biased region" description="Basic and acidic residues" evidence="1">
    <location>
        <begin position="140"/>
        <end position="161"/>
    </location>
</feature>
<evidence type="ECO:0000256" key="2">
    <source>
        <dbReference type="SAM" id="SignalP"/>
    </source>
</evidence>
<accession>A0A1X0NGE8</accession>
<keyword evidence="4" id="KW-1185">Reference proteome</keyword>
<dbReference type="RefSeq" id="XP_028877813.1">
    <property type="nucleotide sequence ID" value="XM_029030879.1"/>
</dbReference>
<feature type="compositionally biased region" description="Polar residues" evidence="1">
    <location>
        <begin position="298"/>
        <end position="317"/>
    </location>
</feature>
<evidence type="ECO:0008006" key="5">
    <source>
        <dbReference type="Google" id="ProtNLM"/>
    </source>
</evidence>
<evidence type="ECO:0000313" key="3">
    <source>
        <dbReference type="EMBL" id="ORC83747.1"/>
    </source>
</evidence>
<feature type="compositionally biased region" description="Low complexity" evidence="1">
    <location>
        <begin position="238"/>
        <end position="250"/>
    </location>
</feature>
<feature type="compositionally biased region" description="Low complexity" evidence="1">
    <location>
        <begin position="330"/>
        <end position="352"/>
    </location>
</feature>
<dbReference type="GeneID" id="39990659"/>
<feature type="region of interest" description="Disordered" evidence="1">
    <location>
        <begin position="175"/>
        <end position="353"/>
    </location>
</feature>
<comment type="caution">
    <text evidence="3">The sequence shown here is derived from an EMBL/GenBank/DDBJ whole genome shotgun (WGS) entry which is preliminary data.</text>
</comment>
<protein>
    <recommendedName>
        <fullName evidence="5">Mucin-like glycoprotein</fullName>
    </recommendedName>
</protein>
<keyword evidence="2" id="KW-0732">Signal</keyword>
<evidence type="ECO:0000256" key="1">
    <source>
        <dbReference type="SAM" id="MobiDB-lite"/>
    </source>
</evidence>
<feature type="chain" id="PRO_5012145588" description="Mucin-like glycoprotein" evidence="2">
    <location>
        <begin position="28"/>
        <end position="400"/>
    </location>
</feature>
<dbReference type="VEuPathDB" id="TriTrypDB:TM35_000581100"/>
<reference evidence="3 4" key="1">
    <citation type="submission" date="2017-03" db="EMBL/GenBank/DDBJ databases">
        <title>An alternative strategy for trypanosome survival in the mammalian bloodstream revealed through genome and transcriptome analysis of the ubiquitous bovine parasite Trypanosoma (Megatrypanum) theileri.</title>
        <authorList>
            <person name="Kelly S."/>
            <person name="Ivens A."/>
            <person name="Mott A."/>
            <person name="O'Neill E."/>
            <person name="Emms D."/>
            <person name="Macleod O."/>
            <person name="Voorheis P."/>
            <person name="Matthews J."/>
            <person name="Matthews K."/>
            <person name="Carrington M."/>
        </authorList>
    </citation>
    <scope>NUCLEOTIDE SEQUENCE [LARGE SCALE GENOMIC DNA]</scope>
    <source>
        <strain evidence="3">Edinburgh</strain>
    </source>
</reference>
<feature type="compositionally biased region" description="Basic and acidic residues" evidence="1">
    <location>
        <begin position="188"/>
        <end position="198"/>
    </location>
</feature>
<feature type="compositionally biased region" description="Polar residues" evidence="1">
    <location>
        <begin position="256"/>
        <end position="274"/>
    </location>
</feature>
<dbReference type="EMBL" id="NBCO01000058">
    <property type="protein sequence ID" value="ORC83747.1"/>
    <property type="molecule type" value="Genomic_DNA"/>
</dbReference>
<name>A0A1X0NGE8_9TRYP</name>
<proteinExistence type="predicted"/>
<dbReference type="Proteomes" id="UP000192257">
    <property type="component" value="Unassembled WGS sequence"/>
</dbReference>
<feature type="region of interest" description="Disordered" evidence="1">
    <location>
        <begin position="130"/>
        <end position="161"/>
    </location>
</feature>